<protein>
    <recommendedName>
        <fullName evidence="4">Cyanovirin-N domain-containing protein</fullName>
    </recommendedName>
</protein>
<proteinExistence type="predicted"/>
<evidence type="ECO:0008006" key="4">
    <source>
        <dbReference type="Google" id="ProtNLM"/>
    </source>
</evidence>
<dbReference type="Proteomes" id="UP000248340">
    <property type="component" value="Unassembled WGS sequence"/>
</dbReference>
<evidence type="ECO:0000256" key="1">
    <source>
        <dbReference type="SAM" id="SignalP"/>
    </source>
</evidence>
<dbReference type="STRING" id="1448315.A0A319BPQ4"/>
<gene>
    <name evidence="2" type="ORF">BO82DRAFT_324098</name>
</gene>
<name>A0A319BPQ4_9EURO</name>
<evidence type="ECO:0000313" key="3">
    <source>
        <dbReference type="Proteomes" id="UP000248340"/>
    </source>
</evidence>
<dbReference type="EMBL" id="KZ821802">
    <property type="protein sequence ID" value="PYH75406.1"/>
    <property type="molecule type" value="Genomic_DNA"/>
</dbReference>
<feature type="signal peptide" evidence="1">
    <location>
        <begin position="1"/>
        <end position="20"/>
    </location>
</feature>
<organism evidence="2 3">
    <name type="scientific">Aspergillus uvarum CBS 121591</name>
    <dbReference type="NCBI Taxonomy" id="1448315"/>
    <lineage>
        <taxon>Eukaryota</taxon>
        <taxon>Fungi</taxon>
        <taxon>Dikarya</taxon>
        <taxon>Ascomycota</taxon>
        <taxon>Pezizomycotina</taxon>
        <taxon>Eurotiomycetes</taxon>
        <taxon>Eurotiomycetidae</taxon>
        <taxon>Eurotiales</taxon>
        <taxon>Aspergillaceae</taxon>
        <taxon>Aspergillus</taxon>
        <taxon>Aspergillus subgen. Circumdati</taxon>
    </lineage>
</organism>
<reference evidence="2 3" key="1">
    <citation type="submission" date="2016-12" db="EMBL/GenBank/DDBJ databases">
        <title>The genomes of Aspergillus section Nigri reveals drivers in fungal speciation.</title>
        <authorList>
            <consortium name="DOE Joint Genome Institute"/>
            <person name="Vesth T.C."/>
            <person name="Nybo J."/>
            <person name="Theobald S."/>
            <person name="Brandl J."/>
            <person name="Frisvad J.C."/>
            <person name="Nielsen K.F."/>
            <person name="Lyhne E.K."/>
            <person name="Kogle M.E."/>
            <person name="Kuo A."/>
            <person name="Riley R."/>
            <person name="Clum A."/>
            <person name="Nolan M."/>
            <person name="Lipzen A."/>
            <person name="Salamov A."/>
            <person name="Henrissat B."/>
            <person name="Wiebenga A."/>
            <person name="De Vries R.P."/>
            <person name="Grigoriev I.V."/>
            <person name="Mortensen U.H."/>
            <person name="Andersen M.R."/>
            <person name="Baker S.E."/>
        </authorList>
    </citation>
    <scope>NUCLEOTIDE SEQUENCE [LARGE SCALE GENOMIC DNA]</scope>
    <source>
        <strain evidence="2 3">CBS 121591</strain>
    </source>
</reference>
<keyword evidence="1" id="KW-0732">Signal</keyword>
<dbReference type="GeneID" id="37135560"/>
<dbReference type="RefSeq" id="XP_025485606.1">
    <property type="nucleotide sequence ID" value="XM_025632819.1"/>
</dbReference>
<dbReference type="AlphaFoldDB" id="A0A319BPQ4"/>
<dbReference type="OrthoDB" id="4691160at2759"/>
<accession>A0A319BPQ4</accession>
<sequence length="125" mass="13925">MKFIFFLPTLTALTNLTVLAFSTVGDKLNDTRLAQIRLFSTPGCLEQNLGELGIYGNYINQCETFGDVDVQSIIFEVHILGCDVQIFNDKACTAGEHSMTVGQCLSNELSGYRSYKLVCNYCSFR</sequence>
<evidence type="ECO:0000313" key="2">
    <source>
        <dbReference type="EMBL" id="PYH75406.1"/>
    </source>
</evidence>
<feature type="chain" id="PRO_5016418447" description="Cyanovirin-N domain-containing protein" evidence="1">
    <location>
        <begin position="21"/>
        <end position="125"/>
    </location>
</feature>
<keyword evidence="3" id="KW-1185">Reference proteome</keyword>
<dbReference type="VEuPathDB" id="FungiDB:BO82DRAFT_324098"/>